<dbReference type="Pfam" id="PF08282">
    <property type="entry name" value="Hydrolase_3"/>
    <property type="match status" value="1"/>
</dbReference>
<comment type="caution">
    <text evidence="1">The sequence shown here is derived from an EMBL/GenBank/DDBJ whole genome shotgun (WGS) entry which is preliminary data.</text>
</comment>
<dbReference type="GO" id="GO:0005829">
    <property type="term" value="C:cytosol"/>
    <property type="evidence" value="ECO:0007669"/>
    <property type="project" value="TreeGrafter"/>
</dbReference>
<dbReference type="PANTHER" id="PTHR10000:SF53">
    <property type="entry name" value="5-AMINO-6-(5-PHOSPHO-D-RIBITYLAMINO)URACIL PHOSPHATASE YBJI-RELATED"/>
    <property type="match status" value="1"/>
</dbReference>
<dbReference type="Gene3D" id="3.30.1240.10">
    <property type="match status" value="1"/>
</dbReference>
<dbReference type="GO" id="GO:0016791">
    <property type="term" value="F:phosphatase activity"/>
    <property type="evidence" value="ECO:0007669"/>
    <property type="project" value="TreeGrafter"/>
</dbReference>
<dbReference type="Gene3D" id="3.40.50.1000">
    <property type="entry name" value="HAD superfamily/HAD-like"/>
    <property type="match status" value="1"/>
</dbReference>
<organism evidence="1 2">
    <name type="scientific">Lactiplantibacillus paraplantarum</name>
    <dbReference type="NCBI Taxonomy" id="60520"/>
    <lineage>
        <taxon>Bacteria</taxon>
        <taxon>Bacillati</taxon>
        <taxon>Bacillota</taxon>
        <taxon>Bacilli</taxon>
        <taxon>Lactobacillales</taxon>
        <taxon>Lactobacillaceae</taxon>
        <taxon>Lactiplantibacillus</taxon>
    </lineage>
</organism>
<protein>
    <submittedName>
        <fullName evidence="1">HAD-IIB family hydrolase</fullName>
    </submittedName>
</protein>
<sequence>MNYVFDIDGTLSFNGETIAPPILAAIRSLQQCGHQVIFASARPIRDLLPMIPGFEDGLLIGANGALIADDRQIRPVAPITPRDLQLVTELIASERLSYIADSCWNYAAQVDDTQPILNQLDPQQLAQKVALPELNEVIKVILVGLTMAQSTRLSAQLQAATGLTIVQHTAEGNLDLTASKINKWSTLQRLGITRYVAFGNDENDRQLLQHATTSVWVQSKPALNRLGQQLTDSQCSPTSVVEKIRALAD</sequence>
<dbReference type="NCBIfam" id="TIGR01484">
    <property type="entry name" value="HAD-SF-IIB"/>
    <property type="match status" value="1"/>
</dbReference>
<name>A0A4Q9Y0Y9_9LACO</name>
<dbReference type="AlphaFoldDB" id="A0A4Q9Y0Y9"/>
<gene>
    <name evidence="1" type="ORF">EUZ87_08405</name>
</gene>
<accession>A0A4Q9Y0Y9</accession>
<evidence type="ECO:0000313" key="1">
    <source>
        <dbReference type="EMBL" id="TBX42459.1"/>
    </source>
</evidence>
<keyword evidence="1" id="KW-0378">Hydrolase</keyword>
<reference evidence="1 2" key="1">
    <citation type="submission" date="2019-01" db="EMBL/GenBank/DDBJ databases">
        <title>Draft genome sequence of Lactobacillus paraplantarum OSY-TC318, a Producer of the novel lantibiotic Paraplantaracin TC318.</title>
        <authorList>
            <person name="Hussein W.E."/>
            <person name="Huang E."/>
            <person name="Yousef A.E."/>
        </authorList>
    </citation>
    <scope>NUCLEOTIDE SEQUENCE [LARGE SCALE GENOMIC DNA]</scope>
    <source>
        <strain evidence="1 2">OSY-TC318</strain>
    </source>
</reference>
<dbReference type="Proteomes" id="UP000292648">
    <property type="component" value="Unassembled WGS sequence"/>
</dbReference>
<evidence type="ECO:0000313" key="2">
    <source>
        <dbReference type="Proteomes" id="UP000292648"/>
    </source>
</evidence>
<dbReference type="InterPro" id="IPR036412">
    <property type="entry name" value="HAD-like_sf"/>
</dbReference>
<dbReference type="PANTHER" id="PTHR10000">
    <property type="entry name" value="PHOSPHOSERINE PHOSPHATASE"/>
    <property type="match status" value="1"/>
</dbReference>
<dbReference type="GO" id="GO:0000287">
    <property type="term" value="F:magnesium ion binding"/>
    <property type="evidence" value="ECO:0007669"/>
    <property type="project" value="TreeGrafter"/>
</dbReference>
<dbReference type="InterPro" id="IPR023214">
    <property type="entry name" value="HAD_sf"/>
</dbReference>
<dbReference type="SUPFAM" id="SSF56784">
    <property type="entry name" value="HAD-like"/>
    <property type="match status" value="1"/>
</dbReference>
<proteinExistence type="predicted"/>
<dbReference type="InterPro" id="IPR006379">
    <property type="entry name" value="HAD-SF_hydro_IIB"/>
</dbReference>
<dbReference type="EMBL" id="SEHH01000058">
    <property type="protein sequence ID" value="TBX42459.1"/>
    <property type="molecule type" value="Genomic_DNA"/>
</dbReference>